<reference evidence="1" key="1">
    <citation type="submission" date="2020-05" db="EMBL/GenBank/DDBJ databases">
        <title>Phylogenomic resolution of chytrid fungi.</title>
        <authorList>
            <person name="Stajich J.E."/>
            <person name="Amses K."/>
            <person name="Simmons R."/>
            <person name="Seto K."/>
            <person name="Myers J."/>
            <person name="Bonds A."/>
            <person name="Quandt C.A."/>
            <person name="Barry K."/>
            <person name="Liu P."/>
            <person name="Grigoriev I."/>
            <person name="Longcore J.E."/>
            <person name="James T.Y."/>
        </authorList>
    </citation>
    <scope>NUCLEOTIDE SEQUENCE</scope>
    <source>
        <strain evidence="1">JEL0476</strain>
    </source>
</reference>
<evidence type="ECO:0000313" key="1">
    <source>
        <dbReference type="EMBL" id="KAJ3224296.1"/>
    </source>
</evidence>
<dbReference type="Gene3D" id="2.130.10.10">
    <property type="entry name" value="YVTN repeat-like/Quinoprotein amine dehydrogenase"/>
    <property type="match status" value="1"/>
</dbReference>
<dbReference type="PANTHER" id="PTHR13211">
    <property type="entry name" value="TELOMERASE CAJAL BODY PROTEIN 1"/>
    <property type="match status" value="1"/>
</dbReference>
<name>A0AAD5U603_9FUNG</name>
<dbReference type="SMART" id="SM00320">
    <property type="entry name" value="WD40"/>
    <property type="match status" value="6"/>
</dbReference>
<dbReference type="InterPro" id="IPR015943">
    <property type="entry name" value="WD40/YVTN_repeat-like_dom_sf"/>
</dbReference>
<dbReference type="AlphaFoldDB" id="A0AAD5U603"/>
<organism evidence="1 2">
    <name type="scientific">Clydaea vesicula</name>
    <dbReference type="NCBI Taxonomy" id="447962"/>
    <lineage>
        <taxon>Eukaryota</taxon>
        <taxon>Fungi</taxon>
        <taxon>Fungi incertae sedis</taxon>
        <taxon>Chytridiomycota</taxon>
        <taxon>Chytridiomycota incertae sedis</taxon>
        <taxon>Chytridiomycetes</taxon>
        <taxon>Lobulomycetales</taxon>
        <taxon>Lobulomycetaceae</taxon>
        <taxon>Clydaea</taxon>
    </lineage>
</organism>
<keyword evidence="2" id="KW-1185">Reference proteome</keyword>
<dbReference type="EMBL" id="JADGJW010000097">
    <property type="protein sequence ID" value="KAJ3224296.1"/>
    <property type="molecule type" value="Genomic_DNA"/>
</dbReference>
<comment type="caution">
    <text evidence="1">The sequence shown here is derived from an EMBL/GenBank/DDBJ whole genome shotgun (WGS) entry which is preliminary data.</text>
</comment>
<evidence type="ECO:0000313" key="2">
    <source>
        <dbReference type="Proteomes" id="UP001211065"/>
    </source>
</evidence>
<proteinExistence type="predicted"/>
<dbReference type="Proteomes" id="UP001211065">
    <property type="component" value="Unassembled WGS sequence"/>
</dbReference>
<gene>
    <name evidence="1" type="primary">WRAP53</name>
    <name evidence="1" type="ORF">HK099_008619</name>
</gene>
<dbReference type="InterPro" id="IPR036322">
    <property type="entry name" value="WD40_repeat_dom_sf"/>
</dbReference>
<dbReference type="PANTHER" id="PTHR13211:SF0">
    <property type="entry name" value="TELOMERASE CAJAL BODY PROTEIN 1"/>
    <property type="match status" value="1"/>
</dbReference>
<dbReference type="InterPro" id="IPR001680">
    <property type="entry name" value="WD40_rpt"/>
</dbReference>
<dbReference type="Pfam" id="PF00400">
    <property type="entry name" value="WD40"/>
    <property type="match status" value="1"/>
</dbReference>
<accession>A0AAD5U603</accession>
<dbReference type="InterPro" id="IPR051150">
    <property type="entry name" value="SWT21/TCAB1_mRNA_Telomere"/>
</dbReference>
<protein>
    <submittedName>
        <fullName evidence="1">Telomerase Cajal body protein 1</fullName>
    </submittedName>
</protein>
<dbReference type="SUPFAM" id="SSF50978">
    <property type="entry name" value="WD40 repeat-like"/>
    <property type="match status" value="1"/>
</dbReference>
<sequence length="366" mass="41488">MLTYFGTTNSLFHTEKNSKSKELNYIKGTQWSPDGSFLLTNSNDDVIRVFDSSKTCENWENELEIKFGEPIYAIDWYSKLNFADPTSCFFAISKRDHPIKLYDAFTGKLKLSFVGEDHLEQIRAPNSLCFDLDGEKLYTGFDSKLQIYTLSRPGKESENILTTPTKRSKSGQKGIISSISFNPDYSGLLSLGSYSGSVGLYDINDNHRQIQVLKGVGGVTQTLFTLDGNFLFIASRKSSKIQCWDLRNTGELIYSLERPGNTNQRLSFSIDPTGRYLSSGDTKGYIWIYDLKNQGKVVYCQPAHTDVVSSSNFHPTYSMLVSSSGQRRYKDSYNDTVLTYDDGEGGLKYDCRINAWMVQYEENMEE</sequence>